<proteinExistence type="predicted"/>
<dbReference type="EMBL" id="RIBY02000902">
    <property type="protein sequence ID" value="KAH9835527.1"/>
    <property type="molecule type" value="Genomic_DNA"/>
</dbReference>
<reference evidence="1 2" key="1">
    <citation type="journal article" date="2018" name="IMA Fungus">
        <title>IMA Genome-F 10: Nine draft genome sequences of Claviceps purpurea s.lat., including C. arundinis, C. humidiphila, and C. cf. spartinae, pseudomolecules for the pitch canker pathogen Fusarium circinatum, draft genome of Davidsoniella eucalypti, Grosmannia galeiformis, Quambalaria eucalypti, and Teratosphaeria destructans.</title>
        <authorList>
            <person name="Wingfield B.D."/>
            <person name="Liu M."/>
            <person name="Nguyen H.D."/>
            <person name="Lane F.A."/>
            <person name="Morgan S.W."/>
            <person name="De Vos L."/>
            <person name="Wilken P.M."/>
            <person name="Duong T.A."/>
            <person name="Aylward J."/>
            <person name="Coetzee M.P."/>
            <person name="Dadej K."/>
            <person name="De Beer Z.W."/>
            <person name="Findlay W."/>
            <person name="Havenga M."/>
            <person name="Kolarik M."/>
            <person name="Menzies J.G."/>
            <person name="Naidoo K."/>
            <person name="Pochopski O."/>
            <person name="Shoukouhi P."/>
            <person name="Santana Q.C."/>
            <person name="Seifert K.A."/>
            <person name="Soal N."/>
            <person name="Steenkamp E.T."/>
            <person name="Tatham C.T."/>
            <person name="van der Nest M.A."/>
            <person name="Wingfield M.J."/>
        </authorList>
    </citation>
    <scope>NUCLEOTIDE SEQUENCE [LARGE SCALE GENOMIC DNA]</scope>
    <source>
        <strain evidence="1">CMW44962</strain>
    </source>
</reference>
<keyword evidence="2" id="KW-1185">Reference proteome</keyword>
<dbReference type="Proteomes" id="UP001138500">
    <property type="component" value="Unassembled WGS sequence"/>
</dbReference>
<gene>
    <name evidence="1" type="ORF">Tdes44962_MAKER08519</name>
</gene>
<name>A0A9W7SWA6_9PEZI</name>
<reference evidence="1 2" key="2">
    <citation type="journal article" date="2021" name="Curr. Genet.">
        <title>Genetic response to nitrogen starvation in the aggressive Eucalyptus foliar pathogen Teratosphaeria destructans.</title>
        <authorList>
            <person name="Havenga M."/>
            <person name="Wingfield B.D."/>
            <person name="Wingfield M.J."/>
            <person name="Dreyer L.L."/>
            <person name="Roets F."/>
            <person name="Aylward J."/>
        </authorList>
    </citation>
    <scope>NUCLEOTIDE SEQUENCE [LARGE SCALE GENOMIC DNA]</scope>
    <source>
        <strain evidence="1">CMW44962</strain>
    </source>
</reference>
<sequence length="97" mass="10847">MSDVGSYRDLELTLNGLSDVSRGGYFWLELTLNSLSNVGRRRNLELIVDGLGNLSSVQNPQRFDYVHEVVYYGLFDIALGDSFLKSSDLVLELSAEI</sequence>
<dbReference type="AlphaFoldDB" id="A0A9W7SWA6"/>
<evidence type="ECO:0000313" key="1">
    <source>
        <dbReference type="EMBL" id="KAH9835527.1"/>
    </source>
</evidence>
<evidence type="ECO:0000313" key="2">
    <source>
        <dbReference type="Proteomes" id="UP001138500"/>
    </source>
</evidence>
<organism evidence="1 2">
    <name type="scientific">Teratosphaeria destructans</name>
    <dbReference type="NCBI Taxonomy" id="418781"/>
    <lineage>
        <taxon>Eukaryota</taxon>
        <taxon>Fungi</taxon>
        <taxon>Dikarya</taxon>
        <taxon>Ascomycota</taxon>
        <taxon>Pezizomycotina</taxon>
        <taxon>Dothideomycetes</taxon>
        <taxon>Dothideomycetidae</taxon>
        <taxon>Mycosphaerellales</taxon>
        <taxon>Teratosphaeriaceae</taxon>
        <taxon>Teratosphaeria</taxon>
    </lineage>
</organism>
<protein>
    <submittedName>
        <fullName evidence="1">Uncharacterized protein</fullName>
    </submittedName>
</protein>
<accession>A0A9W7SWA6</accession>
<comment type="caution">
    <text evidence="1">The sequence shown here is derived from an EMBL/GenBank/DDBJ whole genome shotgun (WGS) entry which is preliminary data.</text>
</comment>